<dbReference type="InterPro" id="IPR014031">
    <property type="entry name" value="Ketoacyl_synth_C"/>
</dbReference>
<dbReference type="InterPro" id="IPR036736">
    <property type="entry name" value="ACP-like_sf"/>
</dbReference>
<feature type="region of interest" description="N-terminal hotdog fold" evidence="6">
    <location>
        <begin position="684"/>
        <end position="814"/>
    </location>
</feature>
<comment type="pathway">
    <text evidence="1">Lipid metabolism; fatty acid biosynthesis.</text>
</comment>
<evidence type="ECO:0000256" key="5">
    <source>
        <dbReference type="ARBA" id="ARBA00048404"/>
    </source>
</evidence>
<evidence type="ECO:0000313" key="11">
    <source>
        <dbReference type="Proteomes" id="UP001331515"/>
    </source>
</evidence>
<dbReference type="InterPro" id="IPR016039">
    <property type="entry name" value="Thiolase-like"/>
</dbReference>
<keyword evidence="4" id="KW-0808">Transferase</keyword>
<keyword evidence="11" id="KW-1185">Reference proteome</keyword>
<dbReference type="GO" id="GO:0004314">
    <property type="term" value="F:[acyl-carrier-protein] S-malonyltransferase activity"/>
    <property type="evidence" value="ECO:0007669"/>
    <property type="project" value="UniProtKB-EC"/>
</dbReference>
<dbReference type="CDD" id="cd00833">
    <property type="entry name" value="PKS"/>
    <property type="match status" value="1"/>
</dbReference>
<evidence type="ECO:0000313" key="10">
    <source>
        <dbReference type="EMBL" id="KAK5898138.1"/>
    </source>
</evidence>
<evidence type="ECO:0000259" key="9">
    <source>
        <dbReference type="PROSITE" id="PS52019"/>
    </source>
</evidence>
<dbReference type="InterPro" id="IPR014030">
    <property type="entry name" value="Ketoacyl_synth_N"/>
</dbReference>
<dbReference type="SUPFAM" id="SSF51735">
    <property type="entry name" value="NAD(P)-binding Rossmann-fold domains"/>
    <property type="match status" value="1"/>
</dbReference>
<dbReference type="Gene3D" id="1.10.1200.10">
    <property type="entry name" value="ACP-like"/>
    <property type="match status" value="1"/>
</dbReference>
<dbReference type="EMBL" id="JAURVH010001533">
    <property type="protein sequence ID" value="KAK5898138.1"/>
    <property type="molecule type" value="Genomic_DNA"/>
</dbReference>
<dbReference type="SMART" id="SM00822">
    <property type="entry name" value="PKS_KR"/>
    <property type="match status" value="1"/>
</dbReference>
<dbReference type="PROSITE" id="PS52019">
    <property type="entry name" value="PKS_MFAS_DH"/>
    <property type="match status" value="1"/>
</dbReference>
<dbReference type="InterPro" id="IPR009081">
    <property type="entry name" value="PP-bd_ACP"/>
</dbReference>
<dbReference type="Pfam" id="PF02801">
    <property type="entry name" value="Ketoacyl-synt_C"/>
    <property type="match status" value="1"/>
</dbReference>
<dbReference type="Gene3D" id="3.40.50.720">
    <property type="entry name" value="NAD(P)-binding Rossmann-like Domain"/>
    <property type="match status" value="1"/>
</dbReference>
<feature type="domain" description="PKS/mFAS DH" evidence="9">
    <location>
        <begin position="684"/>
        <end position="974"/>
    </location>
</feature>
<gene>
    <name evidence="10" type="ORF">CgunFtcFv8_015580</name>
</gene>
<dbReference type="PROSITE" id="PS50075">
    <property type="entry name" value="CARRIER"/>
    <property type="match status" value="1"/>
</dbReference>
<dbReference type="Pfam" id="PF00550">
    <property type="entry name" value="PP-binding"/>
    <property type="match status" value="1"/>
</dbReference>
<organism evidence="10 11">
    <name type="scientific">Champsocephalus gunnari</name>
    <name type="common">Mackerel icefish</name>
    <dbReference type="NCBI Taxonomy" id="52237"/>
    <lineage>
        <taxon>Eukaryota</taxon>
        <taxon>Metazoa</taxon>
        <taxon>Chordata</taxon>
        <taxon>Craniata</taxon>
        <taxon>Vertebrata</taxon>
        <taxon>Euteleostomi</taxon>
        <taxon>Actinopterygii</taxon>
        <taxon>Neopterygii</taxon>
        <taxon>Teleostei</taxon>
        <taxon>Neoteleostei</taxon>
        <taxon>Acanthomorphata</taxon>
        <taxon>Eupercaria</taxon>
        <taxon>Perciformes</taxon>
        <taxon>Notothenioidei</taxon>
        <taxon>Channichthyidae</taxon>
        <taxon>Champsocephalus</taxon>
    </lineage>
</organism>
<dbReference type="InterPro" id="IPR013968">
    <property type="entry name" value="PKS_KR"/>
</dbReference>
<dbReference type="InterPro" id="IPR049551">
    <property type="entry name" value="PKS_DH_C"/>
</dbReference>
<dbReference type="Proteomes" id="UP001331515">
    <property type="component" value="Unassembled WGS sequence"/>
</dbReference>
<dbReference type="GO" id="GO:0004315">
    <property type="term" value="F:3-oxoacyl-[acyl-carrier-protein] synthase activity"/>
    <property type="evidence" value="ECO:0007669"/>
    <property type="project" value="InterPro"/>
</dbReference>
<dbReference type="Pfam" id="PF21089">
    <property type="entry name" value="PKS_DH_N"/>
    <property type="match status" value="1"/>
</dbReference>
<dbReference type="PROSITE" id="PS00606">
    <property type="entry name" value="KS3_1"/>
    <property type="match status" value="1"/>
</dbReference>
<dbReference type="PANTHER" id="PTHR45681">
    <property type="entry name" value="POLYKETIDE SYNTHASE 44-RELATED"/>
    <property type="match status" value="1"/>
</dbReference>
<evidence type="ECO:0000256" key="4">
    <source>
        <dbReference type="ARBA" id="ARBA00022679"/>
    </source>
</evidence>
<evidence type="ECO:0000256" key="1">
    <source>
        <dbReference type="ARBA" id="ARBA00005194"/>
    </source>
</evidence>
<evidence type="ECO:0000256" key="6">
    <source>
        <dbReference type="PROSITE-ProRule" id="PRU01363"/>
    </source>
</evidence>
<evidence type="ECO:0000259" key="7">
    <source>
        <dbReference type="PROSITE" id="PS50075"/>
    </source>
</evidence>
<dbReference type="Gene3D" id="3.30.70.3290">
    <property type="match status" value="1"/>
</dbReference>
<dbReference type="InterPro" id="IPR014043">
    <property type="entry name" value="Acyl_transferase_dom"/>
</dbReference>
<evidence type="ECO:0000259" key="8">
    <source>
        <dbReference type="PROSITE" id="PS52004"/>
    </source>
</evidence>
<dbReference type="SMART" id="SM00827">
    <property type="entry name" value="PKS_AT"/>
    <property type="match status" value="1"/>
</dbReference>
<dbReference type="InterPro" id="IPR016035">
    <property type="entry name" value="Acyl_Trfase/lysoPLipase"/>
</dbReference>
<dbReference type="InterPro" id="IPR057326">
    <property type="entry name" value="KR_dom"/>
</dbReference>
<reference evidence="10 11" key="1">
    <citation type="journal article" date="2023" name="Mol. Biol. Evol.">
        <title>Genomics of Secondarily Temperate Adaptation in the Only Non-Antarctic Icefish.</title>
        <authorList>
            <person name="Rivera-Colon A.G."/>
            <person name="Rayamajhi N."/>
            <person name="Minhas B.F."/>
            <person name="Madrigal G."/>
            <person name="Bilyk K.T."/>
            <person name="Yoon V."/>
            <person name="Hune M."/>
            <person name="Gregory S."/>
            <person name="Cheng C.H.C."/>
            <person name="Catchen J.M."/>
        </authorList>
    </citation>
    <scope>NUCLEOTIDE SEQUENCE [LARGE SCALE GENOMIC DNA]</scope>
    <source>
        <tissue evidence="10">White muscle</tissue>
    </source>
</reference>
<dbReference type="SMART" id="SM00825">
    <property type="entry name" value="PKS_KS"/>
    <property type="match status" value="1"/>
</dbReference>
<comment type="caution">
    <text evidence="10">The sequence shown here is derived from an EMBL/GenBank/DDBJ whole genome shotgun (WGS) entry which is preliminary data.</text>
</comment>
<dbReference type="InterPro" id="IPR018201">
    <property type="entry name" value="Ketoacyl_synth_AS"/>
</dbReference>
<dbReference type="InterPro" id="IPR001227">
    <property type="entry name" value="Ac_transferase_dom_sf"/>
</dbReference>
<dbReference type="Gene3D" id="3.10.129.110">
    <property type="entry name" value="Polyketide synthase dehydratase"/>
    <property type="match status" value="1"/>
</dbReference>
<dbReference type="SUPFAM" id="SSF47336">
    <property type="entry name" value="ACP-like"/>
    <property type="match status" value="1"/>
</dbReference>
<feature type="domain" description="Carrier" evidence="7">
    <location>
        <begin position="1469"/>
        <end position="1544"/>
    </location>
</feature>
<dbReference type="InterPro" id="IPR020841">
    <property type="entry name" value="PKS_Beta-ketoAc_synthase_dom"/>
</dbReference>
<proteinExistence type="predicted"/>
<feature type="active site" description="Proton acceptor; for dehydratase activity" evidence="6">
    <location>
        <position position="726"/>
    </location>
</feature>
<dbReference type="PROSITE" id="PS52004">
    <property type="entry name" value="KS3_2"/>
    <property type="match status" value="1"/>
</dbReference>
<protein>
    <recommendedName>
        <fullName evidence="12">Carrier domain-containing protein</fullName>
    </recommendedName>
</protein>
<sequence>MEEAEDAIAVVGIGCNFPGGEGLDNFWKVLLEGKNCSVPIPKERFDISSWYDPDDNKAGKCRTAKAALINGFNEFDHRLFGISDSEVEQMDPQQKQLLQCVYRALENAGMPMEKASGTRTGVYFGIMNRDYETNAAHVHPSVINHWTGTCLAMSIAANRVSYIFNFTGPSLSLDCACSSSLVALHLACQSIKQGDCEMAVCGGVNCIIEPRVFVALSKAKMISPGGTSKPFSNKADGYGRGEGCGVVLLKPLKKAIQDHDHIWGIISKTAVNQDGHSVSPITKPSMTQQEELLRRIYSESDLANVQYIEAHGTGTPVGDQTEAGSISNVIAKAKPPGSEILRIGSVKSNIGHTESAAGVAGLIKVLLMMKHETICPSVFYSEETASVDAKALNIKVPQESEKWEALVGITTLLRYWGVKPDAILGHSVGEVAAAHCSGLLSLEDAVKVIYFRSTLQNRVTGGKMLVISNMAISEVTALLPCYSGKVCLAAFNSLQSCTLSGDADAIESIHKELSTSANSQNLFLRVLDVPAAYHSHMMDPILQEIEETIGSLKVNGLDTELFSTVTGKEVQHGDFCTGEYWARNIREPVAFEQAVNSATKGKKNVVFVEIGPRRALQRNIMESLGNDTSVLASVQPEKDHETLLSVVSNLFELGVQVNWDTFYRGYETMPLPIPKYQFDCSDRDVIIGAAQKNTVSNHPVLCQTGSESNIFSCDLMSDSSFYLKEHKHNNIPIIPGAFYAELGLAAFMASAKPKVPLCSLQVSVNFHSPFVLSQNSPEMKVQLEKREEDTKFMVLSPSAMYASGTVVSKKERLIEEQCISLSSIYKRCKSVVSSEEFYAYLFQGGFQYGDVFKNKWDVHYGEDLKEAFAKVTVPEELRSQLHDYYIHPVVLDFLMQLLPVTVEHIFTGRPGFPAKIGSLTVFEPLQDEMVVYLRAIDVGKDHLEICGCFADKQGKVLVEVKHVIIKYLGSRSHVVEEYFYHNAFRVIPEGVTSAFPPKALVFADSKGISKGLQQYLDLKSIYVPFKHAKDILSNGFPTLLANLNITDIENNFDEVLFVWGKEDLTSLSADVVLQNLASCLETFRQIVLKLKQIRFPNSIRAVTYCSSDITVDHISPGFALAGMTRSFAAEIPELSFQLIDISSTSAKNIAALSEVLRSHPCSKYPELVVKDGQILKPSIVRTPPEIIDSSVGRFTSTVSEPCILQTDEAHNMTHLSAIHFKGDPEAVRDRSKPTPDVEQEIHNVETQCGNCITSMECDISVSECVHKVINTIGKTFPGCPIKGVFHSAVVLDDGLIESLNRSLYEKVLKPKVNGALNLHHATKHCQLDYFVCYSSISAFMGNASQTNYAAANTFLDMFCQYRRKIGLPGQSINWGALNLGLLLNKEHFQRFLEAKGMMVLDVAEIHQSLEQCLVLNLPQQAVCRFHFRNIRFNILSQNAALTMRLSALVEEAFQKSKETDSQTKQIQTVSPKDYVVSLICETIGMDKSELKDESPLSSFGIDSMQAMTLQNLIFQERGMNVPLVKLLDPNATLSTVVSLLSEGEGEGSSDNLEPIPVRRISTRL</sequence>
<dbReference type="SUPFAM" id="SSF55048">
    <property type="entry name" value="Probable ACP-binding domain of malonyl-CoA ACP transacylase"/>
    <property type="match status" value="1"/>
</dbReference>
<name>A0AAN8CAP8_CHAGU</name>
<dbReference type="GO" id="GO:0006633">
    <property type="term" value="P:fatty acid biosynthetic process"/>
    <property type="evidence" value="ECO:0007669"/>
    <property type="project" value="InterPro"/>
</dbReference>
<dbReference type="SUPFAM" id="SSF53901">
    <property type="entry name" value="Thiolase-like"/>
    <property type="match status" value="1"/>
</dbReference>
<feature type="domain" description="Ketosynthase family 3 (KS3)" evidence="8">
    <location>
        <begin position="5"/>
        <end position="426"/>
    </location>
</feature>
<comment type="catalytic activity">
    <reaction evidence="5">
        <text>holo-[ACP] + malonyl-CoA = malonyl-[ACP] + CoA</text>
        <dbReference type="Rhea" id="RHEA:41792"/>
        <dbReference type="Rhea" id="RHEA-COMP:9623"/>
        <dbReference type="Rhea" id="RHEA-COMP:9685"/>
        <dbReference type="ChEBI" id="CHEBI:57287"/>
        <dbReference type="ChEBI" id="CHEBI:57384"/>
        <dbReference type="ChEBI" id="CHEBI:64479"/>
        <dbReference type="ChEBI" id="CHEBI:78449"/>
        <dbReference type="EC" id="2.3.1.39"/>
    </reaction>
    <physiologicalReaction direction="left-to-right" evidence="5">
        <dbReference type="Rhea" id="RHEA:41793"/>
    </physiologicalReaction>
</comment>
<dbReference type="CDD" id="cd05274">
    <property type="entry name" value="KR_FAS_SDR_x"/>
    <property type="match status" value="1"/>
</dbReference>
<dbReference type="Pfam" id="PF00109">
    <property type="entry name" value="ketoacyl-synt"/>
    <property type="match status" value="1"/>
</dbReference>
<dbReference type="InterPro" id="IPR036291">
    <property type="entry name" value="NAD(P)-bd_dom_sf"/>
</dbReference>
<dbReference type="InterPro" id="IPR016036">
    <property type="entry name" value="Malonyl_transacylase_ACP-bd"/>
</dbReference>
<feature type="region of interest" description="C-terminal hotdog fold" evidence="6">
    <location>
        <begin position="829"/>
        <end position="974"/>
    </location>
</feature>
<dbReference type="Gene3D" id="3.40.366.10">
    <property type="entry name" value="Malonyl-Coenzyme A Acyl Carrier Protein, domain 2"/>
    <property type="match status" value="1"/>
</dbReference>
<evidence type="ECO:0000256" key="3">
    <source>
        <dbReference type="ARBA" id="ARBA00022553"/>
    </source>
</evidence>
<dbReference type="InterPro" id="IPR042104">
    <property type="entry name" value="PKS_dehydratase_sf"/>
</dbReference>
<evidence type="ECO:0008006" key="12">
    <source>
        <dbReference type="Google" id="ProtNLM"/>
    </source>
</evidence>
<dbReference type="InterPro" id="IPR050444">
    <property type="entry name" value="Polyketide_Synthase"/>
</dbReference>
<dbReference type="Pfam" id="PF14765">
    <property type="entry name" value="PS-DH"/>
    <property type="match status" value="1"/>
</dbReference>
<dbReference type="InterPro" id="IPR049552">
    <property type="entry name" value="PKS_DH_N"/>
</dbReference>
<dbReference type="Gene3D" id="3.40.47.10">
    <property type="match status" value="1"/>
</dbReference>
<dbReference type="PANTHER" id="PTHR45681:SF8">
    <property type="entry name" value="CARRIER DOMAIN-CONTAINING PROTEIN"/>
    <property type="match status" value="1"/>
</dbReference>
<dbReference type="InterPro" id="IPR049900">
    <property type="entry name" value="PKS_mFAS_DH"/>
</dbReference>
<accession>A0AAN8CAP8</accession>
<feature type="active site" description="Proton donor; for dehydratase activity" evidence="6">
    <location>
        <position position="892"/>
    </location>
</feature>
<dbReference type="Pfam" id="PF00698">
    <property type="entry name" value="Acyl_transf_1"/>
    <property type="match status" value="1"/>
</dbReference>
<evidence type="ECO:0000256" key="2">
    <source>
        <dbReference type="ARBA" id="ARBA00022450"/>
    </source>
</evidence>
<dbReference type="SUPFAM" id="SSF52151">
    <property type="entry name" value="FabD/lysophospholipase-like"/>
    <property type="match status" value="1"/>
</dbReference>
<keyword evidence="2" id="KW-0596">Phosphopantetheine</keyword>
<keyword evidence="3" id="KW-0597">Phosphoprotein</keyword>
<dbReference type="Pfam" id="PF08659">
    <property type="entry name" value="KR"/>
    <property type="match status" value="1"/>
</dbReference>